<dbReference type="InterPro" id="IPR012033">
    <property type="entry name" value="UCP006600"/>
</dbReference>
<proteinExistence type="predicted"/>
<organism evidence="1 2">
    <name type="scientific">Methanocalculus chunghsingensis</name>
    <dbReference type="NCBI Taxonomy" id="156457"/>
    <lineage>
        <taxon>Archaea</taxon>
        <taxon>Methanobacteriati</taxon>
        <taxon>Methanobacteriota</taxon>
        <taxon>Stenosarchaea group</taxon>
        <taxon>Methanomicrobia</taxon>
        <taxon>Methanomicrobiales</taxon>
        <taxon>Methanocalculaceae</taxon>
        <taxon>Methanocalculus</taxon>
    </lineage>
</organism>
<dbReference type="Pfam" id="PF09001">
    <property type="entry name" value="DUF1890"/>
    <property type="match status" value="1"/>
</dbReference>
<dbReference type="InterPro" id="IPR036608">
    <property type="entry name" value="MTH777-like_sf"/>
</dbReference>
<dbReference type="RefSeq" id="WP_211530455.1">
    <property type="nucleotide sequence ID" value="NZ_JWHL01000004.1"/>
</dbReference>
<dbReference type="Proteomes" id="UP000730161">
    <property type="component" value="Unassembled WGS sequence"/>
</dbReference>
<dbReference type="PIRSF" id="PIRSF006600">
    <property type="entry name" value="UCP006600"/>
    <property type="match status" value="1"/>
</dbReference>
<dbReference type="Gene3D" id="3.40.50.10160">
    <property type="entry name" value="MTH777-like"/>
    <property type="match status" value="1"/>
</dbReference>
<protein>
    <recommendedName>
        <fullName evidence="3">DUF1890 domain-containing protein</fullName>
    </recommendedName>
</protein>
<gene>
    <name evidence="1" type="ORF">RJ53_04550</name>
</gene>
<evidence type="ECO:0000313" key="2">
    <source>
        <dbReference type="Proteomes" id="UP000730161"/>
    </source>
</evidence>
<dbReference type="EMBL" id="JWHL01000004">
    <property type="protein sequence ID" value="MBR1368819.1"/>
    <property type="molecule type" value="Genomic_DNA"/>
</dbReference>
<name>A0A8J7W5S2_9EURY</name>
<dbReference type="OrthoDB" id="144859at2157"/>
<comment type="caution">
    <text evidence="1">The sequence shown here is derived from an EMBL/GenBank/DDBJ whole genome shotgun (WGS) entry which is preliminary data.</text>
</comment>
<keyword evidence="2" id="KW-1185">Reference proteome</keyword>
<sequence length="153" mass="17081">MIRQQKEALIMLGCPEIPVQQALALYAADRFNDDGWDLTIAGNGAVLNLLRVSDPKKVYIRKMMDLEKCIDELSAKERAPDLCMVCIHNDAGLSYAASIRYLFEGRFIALVFGRDAEALAAEIDFPCDPVVDVAVHNPGKLRRKLDEVMKWAA</sequence>
<dbReference type="SUPFAM" id="SSF75181">
    <property type="entry name" value="Hypothetical protein MTH777 (MT0777)"/>
    <property type="match status" value="1"/>
</dbReference>
<evidence type="ECO:0008006" key="3">
    <source>
        <dbReference type="Google" id="ProtNLM"/>
    </source>
</evidence>
<accession>A0A8J7W5S2</accession>
<reference evidence="1" key="1">
    <citation type="submission" date="2014-12" db="EMBL/GenBank/DDBJ databases">
        <authorList>
            <person name="Huang H.-H."/>
            <person name="Chen S.-C."/>
            <person name="Lai M.-C."/>
        </authorList>
    </citation>
    <scope>NUCLEOTIDE SEQUENCE</scope>
    <source>
        <strain evidence="1">K1F9705b</strain>
    </source>
</reference>
<evidence type="ECO:0000313" key="1">
    <source>
        <dbReference type="EMBL" id="MBR1368819.1"/>
    </source>
</evidence>
<dbReference type="AlphaFoldDB" id="A0A8J7W5S2"/>